<dbReference type="Pfam" id="PF00867">
    <property type="entry name" value="XPG_I"/>
    <property type="match status" value="1"/>
</dbReference>
<feature type="region of interest" description="Disordered" evidence="1">
    <location>
        <begin position="581"/>
        <end position="622"/>
    </location>
</feature>
<feature type="compositionally biased region" description="Polar residues" evidence="1">
    <location>
        <begin position="645"/>
        <end position="654"/>
    </location>
</feature>
<dbReference type="SUPFAM" id="SSF47807">
    <property type="entry name" value="5' to 3' exonuclease, C-terminal subdomain"/>
    <property type="match status" value="1"/>
</dbReference>
<evidence type="ECO:0000313" key="3">
    <source>
        <dbReference type="EMBL" id="KAF2646474.1"/>
    </source>
</evidence>
<dbReference type="InterPro" id="IPR006084">
    <property type="entry name" value="XPG/Rad2"/>
</dbReference>
<reference evidence="3" key="1">
    <citation type="journal article" date="2020" name="Stud. Mycol.">
        <title>101 Dothideomycetes genomes: a test case for predicting lifestyles and emergence of pathogens.</title>
        <authorList>
            <person name="Haridas S."/>
            <person name="Albert R."/>
            <person name="Binder M."/>
            <person name="Bloem J."/>
            <person name="Labutti K."/>
            <person name="Salamov A."/>
            <person name="Andreopoulos B."/>
            <person name="Baker S."/>
            <person name="Barry K."/>
            <person name="Bills G."/>
            <person name="Bluhm B."/>
            <person name="Cannon C."/>
            <person name="Castanera R."/>
            <person name="Culley D."/>
            <person name="Daum C."/>
            <person name="Ezra D."/>
            <person name="Gonzalez J."/>
            <person name="Henrissat B."/>
            <person name="Kuo A."/>
            <person name="Liang C."/>
            <person name="Lipzen A."/>
            <person name="Lutzoni F."/>
            <person name="Magnuson J."/>
            <person name="Mondo S."/>
            <person name="Nolan M."/>
            <person name="Ohm R."/>
            <person name="Pangilinan J."/>
            <person name="Park H.-J."/>
            <person name="Ramirez L."/>
            <person name="Alfaro M."/>
            <person name="Sun H."/>
            <person name="Tritt A."/>
            <person name="Yoshinaga Y."/>
            <person name="Zwiers L.-H."/>
            <person name="Turgeon B."/>
            <person name="Goodwin S."/>
            <person name="Spatafora J."/>
            <person name="Crous P."/>
            <person name="Grigoriev I."/>
        </authorList>
    </citation>
    <scope>NUCLEOTIDE SEQUENCE</scope>
    <source>
        <strain evidence="3">CBS 473.64</strain>
    </source>
</reference>
<feature type="domain" description="XPG-I" evidence="2">
    <location>
        <begin position="120"/>
        <end position="189"/>
    </location>
</feature>
<protein>
    <submittedName>
        <fullName evidence="3">PIN domain-like protein</fullName>
    </submittedName>
</protein>
<dbReference type="Proteomes" id="UP000799753">
    <property type="component" value="Unassembled WGS sequence"/>
</dbReference>
<evidence type="ECO:0000256" key="1">
    <source>
        <dbReference type="SAM" id="MobiDB-lite"/>
    </source>
</evidence>
<feature type="region of interest" description="Disordered" evidence="1">
    <location>
        <begin position="434"/>
        <end position="542"/>
    </location>
</feature>
<dbReference type="CDD" id="cd09870">
    <property type="entry name" value="PIN_YEN1"/>
    <property type="match status" value="1"/>
</dbReference>
<feature type="compositionally biased region" description="Polar residues" evidence="1">
    <location>
        <begin position="662"/>
        <end position="672"/>
    </location>
</feature>
<gene>
    <name evidence="3" type="ORF">P280DRAFT_12030</name>
</gene>
<dbReference type="InterPro" id="IPR036279">
    <property type="entry name" value="5-3_exonuclease_C_sf"/>
</dbReference>
<dbReference type="Gene3D" id="1.10.150.20">
    <property type="entry name" value="5' to 3' exonuclease, C-terminal subdomain"/>
    <property type="match status" value="1"/>
</dbReference>
<evidence type="ECO:0000259" key="2">
    <source>
        <dbReference type="SMART" id="SM00484"/>
    </source>
</evidence>
<dbReference type="OrthoDB" id="2959108at2759"/>
<feature type="compositionally biased region" description="Basic and acidic residues" evidence="1">
    <location>
        <begin position="509"/>
        <end position="518"/>
    </location>
</feature>
<dbReference type="InterPro" id="IPR006086">
    <property type="entry name" value="XPG-I_dom"/>
</dbReference>
<feature type="compositionally biased region" description="Acidic residues" evidence="1">
    <location>
        <begin position="527"/>
        <end position="540"/>
    </location>
</feature>
<proteinExistence type="predicted"/>
<dbReference type="Gene3D" id="3.40.50.1010">
    <property type="entry name" value="5'-nuclease"/>
    <property type="match status" value="2"/>
</dbReference>
<feature type="region of interest" description="Disordered" evidence="1">
    <location>
        <begin position="645"/>
        <end position="697"/>
    </location>
</feature>
<sequence>MGIPELWNIIKEQDQSVPLAQLAEHHFKQHGRPLRIAVDEADWRFNNLTTQQVYIIREKSNEPAFQGIEKSMFYRICRILTLNIQLLFVFDGPGRPWKRGRRGGGRIDYEKLRLFKELLRHFRIPYHEAPGEAEAECARLQQLGVVDAVFSQDSDSLMFGCDYLIRDDRLAKEKGNTGRAKENTRKSNKTVKIVRGSDIKAMHNLDKDGLVLFAMLCGGDYDMQGLPRCGPAVALRAIKAGLGASLCRCRTRNDCMDWREELVSWIQTQRSFHGNVPFDYPDIKILTKYNQPKVSSDDQLCNLRGLRNGWDRPIDELELLELTSSRFNIWGRLYMNWVGPVLLTKYLATRDPTLPALDDHQIQLKRRTKKEGPPPSERNLTFSPFGLTSLRKEDFEGERAGYWTNAISDPFEPNYRVEKEIPEYLLRKVLLPEVLDPPPKTPRKRKAPVGDEDGNGPVQSAAKRKRKAATKKPTNTTPTSTSRPTPTRRPPMTSQPECISLLSDSEDATPSHEPRRSIVVDLGLDMTDSEDEDEDEEEEEQFNKALQLSLQQYAGSASDLTKPPTYDNDIDWIDREPDAESLFVPEESPTRMGAKVSRTLPAYKPPISKESPASQSKVQESVLRDPANLAEIRAARLRFFDSQIQATDSSSASPSRMEAASHETTQPTQSPRARTKPMPTKIPPSKPEIEVVDLTDV</sequence>
<dbReference type="SUPFAM" id="SSF88723">
    <property type="entry name" value="PIN domain-like"/>
    <property type="match status" value="1"/>
</dbReference>
<dbReference type="EMBL" id="MU006776">
    <property type="protein sequence ID" value="KAF2646474.1"/>
    <property type="molecule type" value="Genomic_DNA"/>
</dbReference>
<accession>A0A6A6SJU9</accession>
<organism evidence="3 4">
    <name type="scientific">Massarina eburnea CBS 473.64</name>
    <dbReference type="NCBI Taxonomy" id="1395130"/>
    <lineage>
        <taxon>Eukaryota</taxon>
        <taxon>Fungi</taxon>
        <taxon>Dikarya</taxon>
        <taxon>Ascomycota</taxon>
        <taxon>Pezizomycotina</taxon>
        <taxon>Dothideomycetes</taxon>
        <taxon>Pleosporomycetidae</taxon>
        <taxon>Pleosporales</taxon>
        <taxon>Massarineae</taxon>
        <taxon>Massarinaceae</taxon>
        <taxon>Massarina</taxon>
    </lineage>
</organism>
<dbReference type="PANTHER" id="PTHR11081:SF62">
    <property type="entry name" value="XPG-I DOMAIN-CONTAINING PROTEIN"/>
    <property type="match status" value="1"/>
</dbReference>
<name>A0A6A6SJU9_9PLEO</name>
<dbReference type="SMART" id="SM00484">
    <property type="entry name" value="XPGI"/>
    <property type="match status" value="1"/>
</dbReference>
<evidence type="ECO:0000313" key="4">
    <source>
        <dbReference type="Proteomes" id="UP000799753"/>
    </source>
</evidence>
<dbReference type="GO" id="GO:0006281">
    <property type="term" value="P:DNA repair"/>
    <property type="evidence" value="ECO:0007669"/>
    <property type="project" value="UniProtKB-ARBA"/>
</dbReference>
<dbReference type="GO" id="GO:0017108">
    <property type="term" value="F:5'-flap endonuclease activity"/>
    <property type="evidence" value="ECO:0007669"/>
    <property type="project" value="TreeGrafter"/>
</dbReference>
<keyword evidence="4" id="KW-1185">Reference proteome</keyword>
<dbReference type="PANTHER" id="PTHR11081">
    <property type="entry name" value="FLAP ENDONUCLEASE FAMILY MEMBER"/>
    <property type="match status" value="1"/>
</dbReference>
<dbReference type="AlphaFoldDB" id="A0A6A6SJU9"/>
<dbReference type="InterPro" id="IPR029060">
    <property type="entry name" value="PIN-like_dom_sf"/>
</dbReference>
<dbReference type="PRINTS" id="PR00853">
    <property type="entry name" value="XPGRADSUPER"/>
</dbReference>
<feature type="compositionally biased region" description="Low complexity" evidence="1">
    <location>
        <begin position="471"/>
        <end position="494"/>
    </location>
</feature>